<sequence>MSEVTAGGRTALKADVTDGIIEAVLDELADVGYGKLSMDGVARRARAGKAALYRRWPSKQDMVLDAVTRISLPAVVGGSSGDLVTDVVNLVQSVDDWLSNPRMARILPDLLAEAKRNTSLADALTEQVGVTRREYGHAMMREAVKRGELSADLDVEYALDLVAAPVFWRICGRRQDTTPEYLDRVVDTVLHALGGATPPTLRLR</sequence>
<evidence type="ECO:0000256" key="4">
    <source>
        <dbReference type="PROSITE-ProRule" id="PRU00335"/>
    </source>
</evidence>
<dbReference type="PROSITE" id="PS50977">
    <property type="entry name" value="HTH_TETR_2"/>
    <property type="match status" value="1"/>
</dbReference>
<dbReference type="GO" id="GO:0003700">
    <property type="term" value="F:DNA-binding transcription factor activity"/>
    <property type="evidence" value="ECO:0007669"/>
    <property type="project" value="TreeGrafter"/>
</dbReference>
<protein>
    <submittedName>
        <fullName evidence="6">Transcriptional regulator, AcrR family</fullName>
    </submittedName>
</protein>
<evidence type="ECO:0000259" key="5">
    <source>
        <dbReference type="PROSITE" id="PS50977"/>
    </source>
</evidence>
<dbReference type="InterPro" id="IPR023772">
    <property type="entry name" value="DNA-bd_HTH_TetR-type_CS"/>
</dbReference>
<dbReference type="Gene3D" id="1.10.10.60">
    <property type="entry name" value="Homeodomain-like"/>
    <property type="match status" value="1"/>
</dbReference>
<dbReference type="EMBL" id="JABFYL010000023">
    <property type="protein sequence ID" value="NVN50281.1"/>
    <property type="molecule type" value="Genomic_DNA"/>
</dbReference>
<feature type="DNA-binding region" description="H-T-H motif" evidence="4">
    <location>
        <begin position="37"/>
        <end position="56"/>
    </location>
</feature>
<evidence type="ECO:0000313" key="7">
    <source>
        <dbReference type="Proteomes" id="UP000570517"/>
    </source>
</evidence>
<dbReference type="InterPro" id="IPR001647">
    <property type="entry name" value="HTH_TetR"/>
</dbReference>
<dbReference type="GO" id="GO:0000976">
    <property type="term" value="F:transcription cis-regulatory region binding"/>
    <property type="evidence" value="ECO:0007669"/>
    <property type="project" value="TreeGrafter"/>
</dbReference>
<proteinExistence type="predicted"/>
<dbReference type="AlphaFoldDB" id="A0A850PIN4"/>
<dbReference type="SUPFAM" id="SSF46689">
    <property type="entry name" value="Homeodomain-like"/>
    <property type="match status" value="1"/>
</dbReference>
<dbReference type="Pfam" id="PF16859">
    <property type="entry name" value="TetR_C_11"/>
    <property type="match status" value="1"/>
</dbReference>
<comment type="caution">
    <text evidence="6">The sequence shown here is derived from an EMBL/GenBank/DDBJ whole genome shotgun (WGS) entry which is preliminary data.</text>
</comment>
<dbReference type="InterPro" id="IPR050109">
    <property type="entry name" value="HTH-type_TetR-like_transc_reg"/>
</dbReference>
<organism evidence="6 7">
    <name type="scientific">Mycolicibacterium hippocampi</name>
    <dbReference type="NCBI Taxonomy" id="659824"/>
    <lineage>
        <taxon>Bacteria</taxon>
        <taxon>Bacillati</taxon>
        <taxon>Actinomycetota</taxon>
        <taxon>Actinomycetes</taxon>
        <taxon>Mycobacteriales</taxon>
        <taxon>Mycobacteriaceae</taxon>
        <taxon>Mycolicibacterium</taxon>
    </lineage>
</organism>
<dbReference type="PANTHER" id="PTHR30055:SF148">
    <property type="entry name" value="TETR-FAMILY TRANSCRIPTIONAL REGULATOR"/>
    <property type="match status" value="1"/>
</dbReference>
<accession>A0A850PIN4</accession>
<reference evidence="6 7" key="1">
    <citation type="submission" date="2020-05" db="EMBL/GenBank/DDBJ databases">
        <title>Draft genome sequence of Mycobacterium hippocampi DL, isolated from European seabass, Dicentrarchus labrax, reared in fish farms.</title>
        <authorList>
            <person name="Stathopoulou P."/>
            <person name="Asimakis E."/>
            <person name="Tzokas K."/>
            <person name="Batargias C."/>
            <person name="Tsiamis G."/>
        </authorList>
    </citation>
    <scope>NUCLEOTIDE SEQUENCE [LARGE SCALE GENOMIC DNA]</scope>
    <source>
        <strain evidence="6 7">DL</strain>
    </source>
</reference>
<dbReference type="SUPFAM" id="SSF48498">
    <property type="entry name" value="Tetracyclin repressor-like, C-terminal domain"/>
    <property type="match status" value="1"/>
</dbReference>
<evidence type="ECO:0000256" key="3">
    <source>
        <dbReference type="ARBA" id="ARBA00023163"/>
    </source>
</evidence>
<dbReference type="Pfam" id="PF00440">
    <property type="entry name" value="TetR_N"/>
    <property type="match status" value="1"/>
</dbReference>
<dbReference type="Proteomes" id="UP000570517">
    <property type="component" value="Unassembled WGS sequence"/>
</dbReference>
<evidence type="ECO:0000313" key="6">
    <source>
        <dbReference type="EMBL" id="NVN50281.1"/>
    </source>
</evidence>
<keyword evidence="7" id="KW-1185">Reference proteome</keyword>
<name>A0A850PIN4_9MYCO</name>
<dbReference type="PROSITE" id="PS01081">
    <property type="entry name" value="HTH_TETR_1"/>
    <property type="match status" value="1"/>
</dbReference>
<gene>
    <name evidence="6" type="ORF">HLY00_1448</name>
</gene>
<dbReference type="InterPro" id="IPR011075">
    <property type="entry name" value="TetR_C"/>
</dbReference>
<keyword evidence="3" id="KW-0804">Transcription</keyword>
<keyword evidence="2 4" id="KW-0238">DNA-binding</keyword>
<feature type="domain" description="HTH tetR-type" evidence="5">
    <location>
        <begin position="14"/>
        <end position="74"/>
    </location>
</feature>
<dbReference type="InterPro" id="IPR036271">
    <property type="entry name" value="Tet_transcr_reg_TetR-rel_C_sf"/>
</dbReference>
<dbReference type="RefSeq" id="WP_178358648.1">
    <property type="nucleotide sequence ID" value="NZ_JABFYL010000023.1"/>
</dbReference>
<dbReference type="InterPro" id="IPR009057">
    <property type="entry name" value="Homeodomain-like_sf"/>
</dbReference>
<evidence type="ECO:0000256" key="1">
    <source>
        <dbReference type="ARBA" id="ARBA00023015"/>
    </source>
</evidence>
<dbReference type="Gene3D" id="1.10.357.10">
    <property type="entry name" value="Tetracycline Repressor, domain 2"/>
    <property type="match status" value="1"/>
</dbReference>
<evidence type="ECO:0000256" key="2">
    <source>
        <dbReference type="ARBA" id="ARBA00023125"/>
    </source>
</evidence>
<keyword evidence="1" id="KW-0805">Transcription regulation</keyword>
<dbReference type="PANTHER" id="PTHR30055">
    <property type="entry name" value="HTH-TYPE TRANSCRIPTIONAL REGULATOR RUTR"/>
    <property type="match status" value="1"/>
</dbReference>